<proteinExistence type="predicted"/>
<evidence type="ECO:0000259" key="2">
    <source>
        <dbReference type="PROSITE" id="PS51855"/>
    </source>
</evidence>
<name>A0A2W4XI38_9CYAN</name>
<dbReference type="Gene3D" id="3.40.50.1380">
    <property type="entry name" value="Methylglyoxal synthase-like domain"/>
    <property type="match status" value="1"/>
</dbReference>
<dbReference type="NCBIfam" id="TIGR00147">
    <property type="entry name" value="YegS/Rv2252/BmrU family lipid kinase"/>
    <property type="match status" value="1"/>
</dbReference>
<dbReference type="EMBL" id="QBMP01000119">
    <property type="protein sequence ID" value="PZO54109.1"/>
    <property type="molecule type" value="Genomic_DNA"/>
</dbReference>
<dbReference type="NCBIfam" id="NF003559">
    <property type="entry name" value="PRK05234.1"/>
    <property type="match status" value="1"/>
</dbReference>
<dbReference type="AlphaFoldDB" id="A0A2W4XI38"/>
<dbReference type="SUPFAM" id="SSF111331">
    <property type="entry name" value="NAD kinase/diacylglycerol kinase-like"/>
    <property type="match status" value="1"/>
</dbReference>
<dbReference type="Pfam" id="PF00781">
    <property type="entry name" value="DAGK_cat"/>
    <property type="match status" value="1"/>
</dbReference>
<dbReference type="GO" id="GO:0019242">
    <property type="term" value="P:methylglyoxal biosynthetic process"/>
    <property type="evidence" value="ECO:0007669"/>
    <property type="project" value="InterPro"/>
</dbReference>
<dbReference type="PANTHER" id="PTHR30492:SF0">
    <property type="entry name" value="METHYLGLYOXAL SYNTHASE"/>
    <property type="match status" value="1"/>
</dbReference>
<dbReference type="InterPro" id="IPR001206">
    <property type="entry name" value="Diacylglycerol_kinase_cat_dom"/>
</dbReference>
<dbReference type="InterPro" id="IPR017438">
    <property type="entry name" value="ATP-NAD_kinase_N"/>
</dbReference>
<dbReference type="PANTHER" id="PTHR30492">
    <property type="entry name" value="METHYLGLYOXAL SYNTHASE"/>
    <property type="match status" value="1"/>
</dbReference>
<dbReference type="PROSITE" id="PS50146">
    <property type="entry name" value="DAGK"/>
    <property type="match status" value="1"/>
</dbReference>
<dbReference type="InterPro" id="IPR004363">
    <property type="entry name" value="Methylgl_synth"/>
</dbReference>
<protein>
    <submittedName>
        <fullName evidence="3">Methylglyoxal synthase</fullName>
    </submittedName>
</protein>
<dbReference type="SMART" id="SM00046">
    <property type="entry name" value="DAGKc"/>
    <property type="match status" value="1"/>
</dbReference>
<dbReference type="GO" id="GO:0005829">
    <property type="term" value="C:cytosol"/>
    <property type="evidence" value="ECO:0007669"/>
    <property type="project" value="TreeGrafter"/>
</dbReference>
<dbReference type="Pfam" id="PF19279">
    <property type="entry name" value="YegS_C"/>
    <property type="match status" value="1"/>
</dbReference>
<dbReference type="Gene3D" id="3.40.50.10330">
    <property type="entry name" value="Probable inorganic polyphosphate/atp-NAD kinase, domain 1"/>
    <property type="match status" value="1"/>
</dbReference>
<reference evidence="4" key="1">
    <citation type="submission" date="2018-04" db="EMBL/GenBank/DDBJ databases">
        <authorList>
            <person name="Cornet L."/>
        </authorList>
    </citation>
    <scope>NUCLEOTIDE SEQUENCE [LARGE SCALE GENOMIC DNA]</scope>
</reference>
<dbReference type="Proteomes" id="UP000249794">
    <property type="component" value="Unassembled WGS sequence"/>
</dbReference>
<dbReference type="GO" id="GO:0008929">
    <property type="term" value="F:methylglyoxal synthase activity"/>
    <property type="evidence" value="ECO:0007669"/>
    <property type="project" value="InterPro"/>
</dbReference>
<gene>
    <name evidence="3" type="ORF">DCF15_12040</name>
</gene>
<dbReference type="InterPro" id="IPR036914">
    <property type="entry name" value="MGS-like_dom_sf"/>
</dbReference>
<organism evidence="3 4">
    <name type="scientific">Phormidesmis priestleyi</name>
    <dbReference type="NCBI Taxonomy" id="268141"/>
    <lineage>
        <taxon>Bacteria</taxon>
        <taxon>Bacillati</taxon>
        <taxon>Cyanobacteriota</taxon>
        <taxon>Cyanophyceae</taxon>
        <taxon>Leptolyngbyales</taxon>
        <taxon>Leptolyngbyaceae</taxon>
        <taxon>Phormidesmis</taxon>
    </lineage>
</organism>
<dbReference type="InterPro" id="IPR045540">
    <property type="entry name" value="YegS/DAGK_C"/>
</dbReference>
<dbReference type="Pfam" id="PF02142">
    <property type="entry name" value="MGS"/>
    <property type="match status" value="1"/>
</dbReference>
<dbReference type="GO" id="GO:0005524">
    <property type="term" value="F:ATP binding"/>
    <property type="evidence" value="ECO:0007669"/>
    <property type="project" value="InterPro"/>
</dbReference>
<comment type="caution">
    <text evidence="3">The sequence shown here is derived from an EMBL/GenBank/DDBJ whole genome shotgun (WGS) entry which is preliminary data.</text>
</comment>
<dbReference type="InterPro" id="IPR005218">
    <property type="entry name" value="Diacylglycerol/lipid_kinase"/>
</dbReference>
<reference evidence="3 4" key="2">
    <citation type="submission" date="2018-06" db="EMBL/GenBank/DDBJ databases">
        <title>Metagenomic assembly of (sub)arctic Cyanobacteria and their associated microbiome from non-axenic cultures.</title>
        <authorList>
            <person name="Baurain D."/>
        </authorList>
    </citation>
    <scope>NUCLEOTIDE SEQUENCE [LARGE SCALE GENOMIC DNA]</scope>
    <source>
        <strain evidence="3">ULC027bin1</strain>
    </source>
</reference>
<dbReference type="GO" id="GO:0016301">
    <property type="term" value="F:kinase activity"/>
    <property type="evidence" value="ECO:0007669"/>
    <property type="project" value="InterPro"/>
</dbReference>
<dbReference type="GO" id="GO:0008654">
    <property type="term" value="P:phospholipid biosynthetic process"/>
    <property type="evidence" value="ECO:0007669"/>
    <property type="project" value="InterPro"/>
</dbReference>
<evidence type="ECO:0000259" key="1">
    <source>
        <dbReference type="PROSITE" id="PS50146"/>
    </source>
</evidence>
<dbReference type="NCBIfam" id="NF002033">
    <property type="entry name" value="PRK00861.1"/>
    <property type="match status" value="1"/>
</dbReference>
<dbReference type="PROSITE" id="PS51855">
    <property type="entry name" value="MGS"/>
    <property type="match status" value="1"/>
</dbReference>
<feature type="domain" description="DAGKc" evidence="1">
    <location>
        <begin position="122"/>
        <end position="251"/>
    </location>
</feature>
<dbReference type="SUPFAM" id="SSF52335">
    <property type="entry name" value="Methylglyoxal synthase-like"/>
    <property type="match status" value="1"/>
</dbReference>
<dbReference type="Gene3D" id="2.60.200.40">
    <property type="match status" value="1"/>
</dbReference>
<sequence>MPILLALTAHDSQKDALVAFANEHAGLLSRYQLIATETTGDYLIQNTPLTVEKLLPGSQGGDIQIAARVAENQLAAVIFLTDSLPAQNSITDITTMIRMCQLHNVPLAVNLSTARAVVLSLAKSRIAHLIFNPVAGQGDPNQDLKLIRQILEPQIQVNVIFTQADVSPGKQAHEAIAAGADIILASGGDGTVSAVAEAVIQTDIPLGVIPRGTANAFSVALGIPTNLREACETILAGTTKQVDVATCNGAPMILLAGIGFEAETVERANREMKNRLGVFAYLVAGMQQLGDQEIFDAELEINGHIDKFQCGAITVANAAPPTSVMAQGFGEVVADDGLLDVTIGLTATEAQGLGARLQGMGAIADLFTAALAKRPTQNENILSLRVPSIKVTTHPPQKVVVDGEIIGTTPVEFECIEKGLTILAPLAIA</sequence>
<accession>A0A2W4XI38</accession>
<evidence type="ECO:0000313" key="3">
    <source>
        <dbReference type="EMBL" id="PZO54109.1"/>
    </source>
</evidence>
<dbReference type="InterPro" id="IPR011607">
    <property type="entry name" value="MGS-like_dom"/>
</dbReference>
<dbReference type="InterPro" id="IPR016064">
    <property type="entry name" value="NAD/diacylglycerol_kinase_sf"/>
</dbReference>
<dbReference type="SMART" id="SM00851">
    <property type="entry name" value="MGS"/>
    <property type="match status" value="1"/>
</dbReference>
<evidence type="ECO:0000313" key="4">
    <source>
        <dbReference type="Proteomes" id="UP000249794"/>
    </source>
</evidence>
<feature type="domain" description="MGS-like" evidence="2">
    <location>
        <begin position="1"/>
        <end position="147"/>
    </location>
</feature>